<proteinExistence type="predicted"/>
<evidence type="ECO:0000313" key="1">
    <source>
        <dbReference type="EMBL" id="CAB4877405.1"/>
    </source>
</evidence>
<reference evidence="1" key="1">
    <citation type="submission" date="2020-05" db="EMBL/GenBank/DDBJ databases">
        <authorList>
            <person name="Chiriac C."/>
            <person name="Salcher M."/>
            <person name="Ghai R."/>
            <person name="Kavagutti S V."/>
        </authorList>
    </citation>
    <scope>NUCLEOTIDE SEQUENCE</scope>
</reference>
<organism evidence="1">
    <name type="scientific">freshwater metagenome</name>
    <dbReference type="NCBI Taxonomy" id="449393"/>
    <lineage>
        <taxon>unclassified sequences</taxon>
        <taxon>metagenomes</taxon>
        <taxon>ecological metagenomes</taxon>
    </lineage>
</organism>
<sequence>MSIADPIVANPSVPALGAVKAHQSDPALDTPAWRGSPVSRVALTVEALTGDDNAGDSGSARANASIPIAAQISILGSP</sequence>
<accession>A0A6J7E7Y6</accession>
<dbReference type="AlphaFoldDB" id="A0A6J7E7Y6"/>
<name>A0A6J7E7Y6_9ZZZZ</name>
<gene>
    <name evidence="1" type="ORF">UFOPK3317_01229</name>
</gene>
<protein>
    <submittedName>
        <fullName evidence="1">Unannotated protein</fullName>
    </submittedName>
</protein>
<dbReference type="EMBL" id="CAFBLK010000238">
    <property type="protein sequence ID" value="CAB4877405.1"/>
    <property type="molecule type" value="Genomic_DNA"/>
</dbReference>